<dbReference type="RefSeq" id="WP_130476325.1">
    <property type="nucleotide sequence ID" value="NZ_SFCC01000008.1"/>
</dbReference>
<dbReference type="OrthoDB" id="3288608at2"/>
<reference evidence="1 2" key="1">
    <citation type="submission" date="2019-02" db="EMBL/GenBank/DDBJ databases">
        <title>Draft genome sequence of Amycolatopsis sp. 8-3EHSu isolated from roots of Suaeda maritima.</title>
        <authorList>
            <person name="Duangmal K."/>
            <person name="Chantavorakit T."/>
        </authorList>
    </citation>
    <scope>NUCLEOTIDE SEQUENCE [LARGE SCALE GENOMIC DNA]</scope>
    <source>
        <strain evidence="1 2">8-3EHSu</strain>
    </source>
</reference>
<dbReference type="AlphaFoldDB" id="A0A4Q7J625"/>
<keyword evidence="2" id="KW-1185">Reference proteome</keyword>
<dbReference type="EMBL" id="SFCC01000008">
    <property type="protein sequence ID" value="RZQ62587.1"/>
    <property type="molecule type" value="Genomic_DNA"/>
</dbReference>
<evidence type="ECO:0000313" key="2">
    <source>
        <dbReference type="Proteomes" id="UP000292003"/>
    </source>
</evidence>
<protein>
    <submittedName>
        <fullName evidence="1">Uncharacterized protein</fullName>
    </submittedName>
</protein>
<sequence>MHFFGIRGYEPRWLDSLAAAEAAHGDRLRSLTGRTLTRTWLVWDLDTDSWLADCPVVLDFDGHRAEINHEQFDKLSITWNSVDPTRPSAWTANEFNLEWREGAHPGLAALHGQTVRSAELRLYAADGAAAVSFELTGGRVTVYNALDRNGIELG</sequence>
<comment type="caution">
    <text evidence="1">The sequence shown here is derived from an EMBL/GenBank/DDBJ whole genome shotgun (WGS) entry which is preliminary data.</text>
</comment>
<organism evidence="1 2">
    <name type="scientific">Amycolatopsis suaedae</name>
    <dbReference type="NCBI Taxonomy" id="2510978"/>
    <lineage>
        <taxon>Bacteria</taxon>
        <taxon>Bacillati</taxon>
        <taxon>Actinomycetota</taxon>
        <taxon>Actinomycetes</taxon>
        <taxon>Pseudonocardiales</taxon>
        <taxon>Pseudonocardiaceae</taxon>
        <taxon>Amycolatopsis</taxon>
    </lineage>
</organism>
<gene>
    <name evidence="1" type="ORF">EWH70_16570</name>
</gene>
<proteinExistence type="predicted"/>
<evidence type="ECO:0000313" key="1">
    <source>
        <dbReference type="EMBL" id="RZQ62587.1"/>
    </source>
</evidence>
<accession>A0A4Q7J625</accession>
<dbReference type="Proteomes" id="UP000292003">
    <property type="component" value="Unassembled WGS sequence"/>
</dbReference>
<name>A0A4Q7J625_9PSEU</name>